<keyword evidence="1" id="KW-0328">Glycosyltransferase</keyword>
<dbReference type="Proteomes" id="UP000014360">
    <property type="component" value="Chromosome"/>
</dbReference>
<evidence type="ECO:0000256" key="1">
    <source>
        <dbReference type="ARBA" id="ARBA00022676"/>
    </source>
</evidence>
<dbReference type="EMBL" id="CP006011">
    <property type="protein sequence ID" value="AGN99091.1"/>
    <property type="molecule type" value="Genomic_DNA"/>
</dbReference>
<feature type="domain" description="Glycosyltransferase 2-like" evidence="3">
    <location>
        <begin position="9"/>
        <end position="135"/>
    </location>
</feature>
<dbReference type="PATRIC" id="fig|1340495.3.peg.881"/>
<dbReference type="Pfam" id="PF00535">
    <property type="entry name" value="Glycos_transf_2"/>
    <property type="match status" value="1"/>
</dbReference>
<dbReference type="SUPFAM" id="SSF53448">
    <property type="entry name" value="Nucleotide-diphospho-sugar transferases"/>
    <property type="match status" value="1"/>
</dbReference>
<organism evidence="4 5">
    <name type="scientific">Limosilactobacillus reuteri I5007</name>
    <dbReference type="NCBI Taxonomy" id="1340495"/>
    <lineage>
        <taxon>Bacteria</taxon>
        <taxon>Bacillati</taxon>
        <taxon>Bacillota</taxon>
        <taxon>Bacilli</taxon>
        <taxon>Lactobacillales</taxon>
        <taxon>Lactobacillaceae</taxon>
        <taxon>Limosilactobacillus</taxon>
    </lineage>
</organism>
<evidence type="ECO:0000313" key="4">
    <source>
        <dbReference type="EMBL" id="AGN99091.1"/>
    </source>
</evidence>
<evidence type="ECO:0000256" key="2">
    <source>
        <dbReference type="ARBA" id="ARBA00022679"/>
    </source>
</evidence>
<proteinExistence type="predicted"/>
<dbReference type="KEGG" id="lrt:LRI_0882"/>
<gene>
    <name evidence="4" type="ORF">LRI_0882</name>
</gene>
<dbReference type="PANTHER" id="PTHR22916:SF51">
    <property type="entry name" value="GLYCOSYLTRANSFERASE EPSH-RELATED"/>
    <property type="match status" value="1"/>
</dbReference>
<dbReference type="RefSeq" id="WP_016496768.1">
    <property type="nucleotide sequence ID" value="NC_021494.1"/>
</dbReference>
<dbReference type="HOGENOM" id="CLU_025996_25_0_9"/>
<evidence type="ECO:0000313" key="5">
    <source>
        <dbReference type="Proteomes" id="UP000014360"/>
    </source>
</evidence>
<protein>
    <submittedName>
        <fullName evidence="4">Glycosyl transferase, family 2</fullName>
    </submittedName>
</protein>
<dbReference type="GO" id="GO:0016757">
    <property type="term" value="F:glycosyltransferase activity"/>
    <property type="evidence" value="ECO:0007669"/>
    <property type="project" value="UniProtKB-KW"/>
</dbReference>
<dbReference type="PANTHER" id="PTHR22916">
    <property type="entry name" value="GLYCOSYLTRANSFERASE"/>
    <property type="match status" value="1"/>
</dbReference>
<dbReference type="InterPro" id="IPR029044">
    <property type="entry name" value="Nucleotide-diphossugar_trans"/>
</dbReference>
<dbReference type="AlphaFoldDB" id="R9WGE0"/>
<keyword evidence="2 4" id="KW-0808">Transferase</keyword>
<reference evidence="4 5" key="1">
    <citation type="submission" date="2013-06" db="EMBL/GenBank/DDBJ databases">
        <title>The Complete Genome Sequence of Lactobacillus reuteri I5007, a Probiotic Strain Isolated from Healthy Pig.</title>
        <authorList>
            <person name="Hou C."/>
            <person name="Qiao S."/>
            <person name="Zeng X."/>
            <person name="Ma X."/>
            <person name="Yang F."/>
        </authorList>
    </citation>
    <scope>NUCLEOTIDE SEQUENCE [LARGE SCALE GENOMIC DNA]</scope>
    <source>
        <strain evidence="4 5">I5007</strain>
    </source>
</reference>
<dbReference type="InterPro" id="IPR001173">
    <property type="entry name" value="Glyco_trans_2-like"/>
</dbReference>
<evidence type="ECO:0000259" key="3">
    <source>
        <dbReference type="Pfam" id="PF00535"/>
    </source>
</evidence>
<dbReference type="Gene3D" id="3.90.550.10">
    <property type="entry name" value="Spore Coat Polysaccharide Biosynthesis Protein SpsA, Chain A"/>
    <property type="match status" value="1"/>
</dbReference>
<dbReference type="CDD" id="cd00761">
    <property type="entry name" value="Glyco_tranf_GTA_type"/>
    <property type="match status" value="1"/>
</dbReference>
<sequence>MLYKQQVDIIIPVHNSEKYLSDCLKSIDNQEYNKINVIIINDGSIDESEKIINSYVHSSRFNVKYFAFQEPQGVSVARNKGIELSSGEFVTFVDSDDIILPNHVKTLVHNMTENVSLSAVYTSKSDLSRNMKGKSKVLSLSDSFISVLSSKGVEGYVWNKLFRNKFLQKYHIQFKQNIVMSEDLLFVCDYLLKVSGNMRMSSNQSYYYRINNTSVTKSSSAEEARIQSQYLVYTLIEEMVSESSLNPKAVKVFYEKLMLFLNYALYRLGYNEQSQQIALLLKKLESKYLISFFMSSAIMSKEKMGYLYRKVKGGSYEP</sequence>
<accession>R9WGE0</accession>
<name>R9WGE0_LIMRT</name>